<dbReference type="AlphaFoldDB" id="A0A7C6ECF0"/>
<dbReference type="Pfam" id="PF23562">
    <property type="entry name" value="AMP-binding_C_3"/>
    <property type="match status" value="1"/>
</dbReference>
<evidence type="ECO:0000313" key="4">
    <source>
        <dbReference type="EMBL" id="HHS51302.1"/>
    </source>
</evidence>
<accession>A0A7C6ECF0</accession>
<keyword evidence="2" id="KW-0067">ATP-binding</keyword>
<protein>
    <submittedName>
        <fullName evidence="4">Long-chain fatty acid--CoA ligase</fullName>
    </submittedName>
</protein>
<dbReference type="Pfam" id="PF00501">
    <property type="entry name" value="AMP-binding"/>
    <property type="match status" value="1"/>
</dbReference>
<evidence type="ECO:0000256" key="2">
    <source>
        <dbReference type="ARBA" id="ARBA00022840"/>
    </source>
</evidence>
<keyword evidence="1" id="KW-0547">Nucleotide-binding</keyword>
<dbReference type="PANTHER" id="PTHR43272">
    <property type="entry name" value="LONG-CHAIN-FATTY-ACID--COA LIGASE"/>
    <property type="match status" value="1"/>
</dbReference>
<proteinExistence type="predicted"/>
<dbReference type="GO" id="GO:0016020">
    <property type="term" value="C:membrane"/>
    <property type="evidence" value="ECO:0007669"/>
    <property type="project" value="TreeGrafter"/>
</dbReference>
<evidence type="ECO:0000259" key="3">
    <source>
        <dbReference type="Pfam" id="PF00501"/>
    </source>
</evidence>
<keyword evidence="4" id="KW-0436">Ligase</keyword>
<dbReference type="SUPFAM" id="SSF56801">
    <property type="entry name" value="Acetyl-CoA synthetase-like"/>
    <property type="match status" value="1"/>
</dbReference>
<comment type="caution">
    <text evidence="4">The sequence shown here is derived from an EMBL/GenBank/DDBJ whole genome shotgun (WGS) entry which is preliminary data.</text>
</comment>
<gene>
    <name evidence="4" type="ORF">ENW73_00340</name>
</gene>
<dbReference type="Gene3D" id="3.40.50.12780">
    <property type="entry name" value="N-terminal domain of ligase-like"/>
    <property type="match status" value="1"/>
</dbReference>
<evidence type="ECO:0000256" key="1">
    <source>
        <dbReference type="ARBA" id="ARBA00022741"/>
    </source>
</evidence>
<reference evidence="4" key="1">
    <citation type="journal article" date="2020" name="mSystems">
        <title>Genome- and Community-Level Interaction Insights into Carbon Utilization and Element Cycling Functions of Hydrothermarchaeota in Hydrothermal Sediment.</title>
        <authorList>
            <person name="Zhou Z."/>
            <person name="Liu Y."/>
            <person name="Xu W."/>
            <person name="Pan J."/>
            <person name="Luo Z.H."/>
            <person name="Li M."/>
        </authorList>
    </citation>
    <scope>NUCLEOTIDE SEQUENCE [LARGE SCALE GENOMIC DNA]</scope>
    <source>
        <strain evidence="4">SpSt-876</strain>
    </source>
</reference>
<dbReference type="GO" id="GO:0005524">
    <property type="term" value="F:ATP binding"/>
    <property type="evidence" value="ECO:0007669"/>
    <property type="project" value="UniProtKB-KW"/>
</dbReference>
<dbReference type="GO" id="GO:0004467">
    <property type="term" value="F:long-chain fatty acid-CoA ligase activity"/>
    <property type="evidence" value="ECO:0007669"/>
    <property type="project" value="TreeGrafter"/>
</dbReference>
<dbReference type="EMBL" id="DTLI01000014">
    <property type="protein sequence ID" value="HHS51302.1"/>
    <property type="molecule type" value="Genomic_DNA"/>
</dbReference>
<dbReference type="InterPro" id="IPR042099">
    <property type="entry name" value="ANL_N_sf"/>
</dbReference>
<dbReference type="PANTHER" id="PTHR43272:SF33">
    <property type="entry name" value="AMP-BINDING DOMAIN-CONTAINING PROTEIN-RELATED"/>
    <property type="match status" value="1"/>
</dbReference>
<name>A0A7C6ECF0_UNCW3</name>
<feature type="domain" description="AMP-dependent synthetase/ligase" evidence="3">
    <location>
        <begin position="13"/>
        <end position="417"/>
    </location>
</feature>
<dbReference type="CDD" id="cd05907">
    <property type="entry name" value="VL_LC_FACS_like"/>
    <property type="match status" value="1"/>
</dbReference>
<dbReference type="InterPro" id="IPR000873">
    <property type="entry name" value="AMP-dep_synth/lig_dom"/>
</dbReference>
<organism evidence="4">
    <name type="scientific">candidate division WOR-3 bacterium</name>
    <dbReference type="NCBI Taxonomy" id="2052148"/>
    <lineage>
        <taxon>Bacteria</taxon>
        <taxon>Bacteria division WOR-3</taxon>
    </lineage>
</organism>
<sequence>MITESTIYESFLEVANKFPKKTALLYKKQGHYQGVTFEELHKAVEGLAIGLLALGIKKGTPVAIFSYNRPEWVIADLAILKIGAIVVPIYHILPDWQVKYIINDSRTELVFVENAKLFSVIKNIQDQTPNLKNIVVFDDSGIDGKDYWKFNDLIGRKQNGNINFPSVLPSDIATYVYTSGTTAEPKGVILTHNNILSNVLPCIKRYNVNERDVLASFLPLCHMFERTCGYYTILLAGGTIGYVSSLDTVAQDVKKIRPTVLITVPRVLEKVYEQVSRRVAEGTALQRRLVRSAVKNLNRYANLRYRKRKIPFGLKIKYWFDNNLVAAKFRRLAGGRIRLIVSGGAALNKKIAKIYHIFGFNIVEGYGLTETAPVVCANTIEANRFGTVGKPLDNVSVRIGKNDEILVKGPNVMVGYLNKPNETNQTIDNQGWFHTGDQGRFDEFGNLVITGRIKELIVTSYGKNIAPVPIEQRLQESNYIDQVMLYGDKKKCLVALIVPQRKAVESYAKRNKIEFTNYSELLQTSEIKKLIKVEIENINQDFAQHERVKSFALLSENFSVENGLLTPTLKLRRDAIVKRYQDLIESLYQDLER</sequence>